<dbReference type="PANTHER" id="PTHR24221">
    <property type="entry name" value="ATP-BINDING CASSETTE SUB-FAMILY B"/>
    <property type="match status" value="1"/>
</dbReference>
<evidence type="ECO:0000313" key="2">
    <source>
        <dbReference type="Proteomes" id="UP001164305"/>
    </source>
</evidence>
<organism evidence="1 2">
    <name type="scientific">Brachybacterium huguangmaarense</name>
    <dbReference type="NCBI Taxonomy" id="1652028"/>
    <lineage>
        <taxon>Bacteria</taxon>
        <taxon>Bacillati</taxon>
        <taxon>Actinomycetota</taxon>
        <taxon>Actinomycetes</taxon>
        <taxon>Micrococcales</taxon>
        <taxon>Dermabacteraceae</taxon>
        <taxon>Brachybacterium</taxon>
    </lineage>
</organism>
<gene>
    <name evidence="1" type="ORF">BRM3_06940</name>
</gene>
<dbReference type="SUPFAM" id="SSF52540">
    <property type="entry name" value="P-loop containing nucleoside triphosphate hydrolases"/>
    <property type="match status" value="1"/>
</dbReference>
<keyword evidence="2" id="KW-1185">Reference proteome</keyword>
<reference evidence="1" key="1">
    <citation type="submission" date="2022-10" db="EMBL/GenBank/DDBJ databases">
        <title>Whole-Genome Sequencing of Brachybacterium huguangmaarense BRM-3, Isolated from Betula schmidtii.</title>
        <authorList>
            <person name="Haam D."/>
        </authorList>
    </citation>
    <scope>NUCLEOTIDE SEQUENCE</scope>
    <source>
        <strain evidence="1">BRM-3</strain>
    </source>
</reference>
<dbReference type="InterPro" id="IPR039421">
    <property type="entry name" value="Type_1_exporter"/>
</dbReference>
<proteinExistence type="predicted"/>
<dbReference type="EMBL" id="CP107020">
    <property type="protein sequence ID" value="UYG18128.1"/>
    <property type="molecule type" value="Genomic_DNA"/>
</dbReference>
<accession>A0ABY6G4J6</accession>
<evidence type="ECO:0000313" key="1">
    <source>
        <dbReference type="EMBL" id="UYG18128.1"/>
    </source>
</evidence>
<protein>
    <submittedName>
        <fullName evidence="1">Uncharacterized protein</fullName>
    </submittedName>
</protein>
<name>A0ABY6G4J6_9MICO</name>
<dbReference type="Proteomes" id="UP001164305">
    <property type="component" value="Chromosome"/>
</dbReference>
<dbReference type="Gene3D" id="3.40.50.300">
    <property type="entry name" value="P-loop containing nucleotide triphosphate hydrolases"/>
    <property type="match status" value="1"/>
</dbReference>
<dbReference type="PANTHER" id="PTHR24221:SF654">
    <property type="entry name" value="ATP-BINDING CASSETTE SUB-FAMILY B MEMBER 6"/>
    <property type="match status" value="1"/>
</dbReference>
<sequence>MLVLDEATSHQDPHTQERVVRSVRGLGASTVVIAHRLETLRDADAVVRVEDGRILPR</sequence>
<dbReference type="RefSeq" id="WP_263595321.1">
    <property type="nucleotide sequence ID" value="NZ_CP107020.1"/>
</dbReference>
<dbReference type="InterPro" id="IPR027417">
    <property type="entry name" value="P-loop_NTPase"/>
</dbReference>